<evidence type="ECO:0000256" key="3">
    <source>
        <dbReference type="ARBA" id="ARBA00022989"/>
    </source>
</evidence>
<proteinExistence type="predicted"/>
<keyword evidence="2 5" id="KW-0812">Transmembrane</keyword>
<accession>A0ABN1RNC2</accession>
<comment type="subcellular location">
    <subcellularLocation>
        <location evidence="1">Membrane</location>
        <topology evidence="1">Multi-pass membrane protein</topology>
    </subcellularLocation>
</comment>
<dbReference type="Proteomes" id="UP001500665">
    <property type="component" value="Unassembled WGS sequence"/>
</dbReference>
<sequence>MTARGMLLVARLEFRTRLRAGRWKVLFGVWFAVLLAVSVLLRENVTTDDPAEDGVEMFGTLLFFVLLLMMLISPALTAQTINGDRERGTLAPLQTTRLTPLEIVSGKFLAAWAVGLAVLGLALPFIAWPVLEGDVDPWRGVVCLVVTALLIGSACAVSLALSALVVRSVTSALLSYLTVFALMFGTILLFVLTMPFVTFDRTHGTGPDSSTEEVVDTRYTWWLLAPSPFVVLADAAPALPRKLVCPLDDHRPDDCHYEVDNDADVLGSIGQEVREARVEPQRSDERYLQYERRKDAAPAVWPYGLGFHLLLAGGSLAVAARRLRVPATRLPRGVRVA</sequence>
<organism evidence="7 8">
    <name type="scientific">Actinocorallia libanotica</name>
    <dbReference type="NCBI Taxonomy" id="46162"/>
    <lineage>
        <taxon>Bacteria</taxon>
        <taxon>Bacillati</taxon>
        <taxon>Actinomycetota</taxon>
        <taxon>Actinomycetes</taxon>
        <taxon>Streptosporangiales</taxon>
        <taxon>Thermomonosporaceae</taxon>
        <taxon>Actinocorallia</taxon>
    </lineage>
</organism>
<dbReference type="Pfam" id="PF12698">
    <property type="entry name" value="ABC2_membrane_3"/>
    <property type="match status" value="1"/>
</dbReference>
<feature type="domain" description="ABC-2 type transporter transmembrane" evidence="6">
    <location>
        <begin position="55"/>
        <end position="194"/>
    </location>
</feature>
<evidence type="ECO:0000256" key="1">
    <source>
        <dbReference type="ARBA" id="ARBA00004141"/>
    </source>
</evidence>
<evidence type="ECO:0000256" key="2">
    <source>
        <dbReference type="ARBA" id="ARBA00022692"/>
    </source>
</evidence>
<keyword evidence="8" id="KW-1185">Reference proteome</keyword>
<evidence type="ECO:0000313" key="8">
    <source>
        <dbReference type="Proteomes" id="UP001500665"/>
    </source>
</evidence>
<name>A0ABN1RNC2_9ACTN</name>
<feature type="transmembrane region" description="Helical" evidence="5">
    <location>
        <begin position="108"/>
        <end position="131"/>
    </location>
</feature>
<evidence type="ECO:0000313" key="7">
    <source>
        <dbReference type="EMBL" id="GAA0960508.1"/>
    </source>
</evidence>
<dbReference type="PANTHER" id="PTHR43471">
    <property type="entry name" value="ABC TRANSPORTER PERMEASE"/>
    <property type="match status" value="1"/>
</dbReference>
<reference evidence="7 8" key="1">
    <citation type="journal article" date="2019" name="Int. J. Syst. Evol. Microbiol.">
        <title>The Global Catalogue of Microorganisms (GCM) 10K type strain sequencing project: providing services to taxonomists for standard genome sequencing and annotation.</title>
        <authorList>
            <consortium name="The Broad Institute Genomics Platform"/>
            <consortium name="The Broad Institute Genome Sequencing Center for Infectious Disease"/>
            <person name="Wu L."/>
            <person name="Ma J."/>
        </authorList>
    </citation>
    <scope>NUCLEOTIDE SEQUENCE [LARGE SCALE GENOMIC DNA]</scope>
    <source>
        <strain evidence="7 8">JCM 10696</strain>
    </source>
</reference>
<evidence type="ECO:0000256" key="5">
    <source>
        <dbReference type="SAM" id="Phobius"/>
    </source>
</evidence>
<dbReference type="RefSeq" id="WP_344243552.1">
    <property type="nucleotide sequence ID" value="NZ_BAAAHH010000024.1"/>
</dbReference>
<evidence type="ECO:0000259" key="6">
    <source>
        <dbReference type="Pfam" id="PF12698"/>
    </source>
</evidence>
<keyword evidence="3 5" id="KW-1133">Transmembrane helix</keyword>
<feature type="transmembrane region" description="Helical" evidence="5">
    <location>
        <begin position="173"/>
        <end position="197"/>
    </location>
</feature>
<dbReference type="InterPro" id="IPR013525">
    <property type="entry name" value="ABC2_TM"/>
</dbReference>
<feature type="transmembrane region" description="Helical" evidence="5">
    <location>
        <begin position="21"/>
        <end position="41"/>
    </location>
</feature>
<protein>
    <recommendedName>
        <fullName evidence="6">ABC-2 type transporter transmembrane domain-containing protein</fullName>
    </recommendedName>
</protein>
<comment type="caution">
    <text evidence="7">The sequence shown here is derived from an EMBL/GenBank/DDBJ whole genome shotgun (WGS) entry which is preliminary data.</text>
</comment>
<feature type="transmembrane region" description="Helical" evidence="5">
    <location>
        <begin position="61"/>
        <end position="78"/>
    </location>
</feature>
<dbReference type="EMBL" id="BAAAHH010000024">
    <property type="protein sequence ID" value="GAA0960508.1"/>
    <property type="molecule type" value="Genomic_DNA"/>
</dbReference>
<feature type="transmembrane region" description="Helical" evidence="5">
    <location>
        <begin position="300"/>
        <end position="320"/>
    </location>
</feature>
<feature type="transmembrane region" description="Helical" evidence="5">
    <location>
        <begin position="137"/>
        <end position="166"/>
    </location>
</feature>
<gene>
    <name evidence="7" type="ORF">GCM10009550_51760</name>
</gene>
<keyword evidence="4 5" id="KW-0472">Membrane</keyword>
<evidence type="ECO:0000256" key="4">
    <source>
        <dbReference type="ARBA" id="ARBA00023136"/>
    </source>
</evidence>